<dbReference type="EMBL" id="JACRJB010000068">
    <property type="protein sequence ID" value="MBI5132653.1"/>
    <property type="molecule type" value="Genomic_DNA"/>
</dbReference>
<dbReference type="PANTHER" id="PTHR42695:SF5">
    <property type="entry name" value="GLUTAMINE AMIDOTRANSFERASE YLR126C-RELATED"/>
    <property type="match status" value="1"/>
</dbReference>
<protein>
    <submittedName>
        <fullName evidence="2">Type 1 glutamine amidotransferase</fullName>
    </submittedName>
</protein>
<dbReference type="PROSITE" id="PS51273">
    <property type="entry name" value="GATASE_TYPE_1"/>
    <property type="match status" value="1"/>
</dbReference>
<dbReference type="InterPro" id="IPR044992">
    <property type="entry name" value="ChyE-like"/>
</dbReference>
<sequence>MVRLLVAEGNSNEDRRQIVAAAGRSMADAYADTLRLIDPALSIDTFSPADESDGLPAPLGSYDGVVITGSSLHVYRLAPAVTRQIEFLREVYALGVPVFGSCWGLQLGVAAAGGRVVANPRGREVPFATGITLTEAGQTHPMHRSRPASYDALAIHADIVAELPPGAMVTAFNGMAAVQAAEFRVGRSRFFGVQYHPEFELPYMAAILRRNAPSLIAERSVRSEAELMALIDQMESHGPDPAPTSADARPAISDDIRDRKTRLTEIINWIGSIG</sequence>
<dbReference type="InterPro" id="IPR029062">
    <property type="entry name" value="Class_I_gatase-like"/>
</dbReference>
<keyword evidence="2" id="KW-0315">Glutamine amidotransferase</keyword>
<evidence type="ECO:0000313" key="3">
    <source>
        <dbReference type="Proteomes" id="UP000782519"/>
    </source>
</evidence>
<accession>A0A933W503</accession>
<proteinExistence type="predicted"/>
<dbReference type="AlphaFoldDB" id="A0A933W503"/>
<feature type="domain" description="Glutamine amidotransferase" evidence="1">
    <location>
        <begin position="58"/>
        <end position="201"/>
    </location>
</feature>
<evidence type="ECO:0000313" key="2">
    <source>
        <dbReference type="EMBL" id="MBI5132653.1"/>
    </source>
</evidence>
<dbReference type="GO" id="GO:0005829">
    <property type="term" value="C:cytosol"/>
    <property type="evidence" value="ECO:0007669"/>
    <property type="project" value="TreeGrafter"/>
</dbReference>
<dbReference type="Proteomes" id="UP000782519">
    <property type="component" value="Unassembled WGS sequence"/>
</dbReference>
<evidence type="ECO:0000259" key="1">
    <source>
        <dbReference type="Pfam" id="PF00117"/>
    </source>
</evidence>
<dbReference type="Gene3D" id="3.40.50.880">
    <property type="match status" value="1"/>
</dbReference>
<gene>
    <name evidence="2" type="ORF">HZA66_24710</name>
</gene>
<dbReference type="Pfam" id="PF00117">
    <property type="entry name" value="GATase"/>
    <property type="match status" value="1"/>
</dbReference>
<dbReference type="PANTHER" id="PTHR42695">
    <property type="entry name" value="GLUTAMINE AMIDOTRANSFERASE YLR126C-RELATED"/>
    <property type="match status" value="1"/>
</dbReference>
<organism evidence="2 3">
    <name type="scientific">Rhodopseudomonas palustris</name>
    <dbReference type="NCBI Taxonomy" id="1076"/>
    <lineage>
        <taxon>Bacteria</taxon>
        <taxon>Pseudomonadati</taxon>
        <taxon>Pseudomonadota</taxon>
        <taxon>Alphaproteobacteria</taxon>
        <taxon>Hyphomicrobiales</taxon>
        <taxon>Nitrobacteraceae</taxon>
        <taxon>Rhodopseudomonas</taxon>
    </lineage>
</organism>
<dbReference type="InterPro" id="IPR017926">
    <property type="entry name" value="GATASE"/>
</dbReference>
<reference evidence="2" key="1">
    <citation type="submission" date="2020-07" db="EMBL/GenBank/DDBJ databases">
        <title>Huge and variable diversity of episymbiotic CPR bacteria and DPANN archaea in groundwater ecosystems.</title>
        <authorList>
            <person name="He C.Y."/>
            <person name="Keren R."/>
            <person name="Whittaker M."/>
            <person name="Farag I.F."/>
            <person name="Doudna J."/>
            <person name="Cate J.H.D."/>
            <person name="Banfield J.F."/>
        </authorList>
    </citation>
    <scope>NUCLEOTIDE SEQUENCE</scope>
    <source>
        <strain evidence="2">NC_groundwater_1818_Pr3_B-0.1um_66_35</strain>
    </source>
</reference>
<dbReference type="CDD" id="cd01741">
    <property type="entry name" value="GATase1_1"/>
    <property type="match status" value="1"/>
</dbReference>
<name>A0A933W503_RHOPL</name>
<dbReference type="SUPFAM" id="SSF52317">
    <property type="entry name" value="Class I glutamine amidotransferase-like"/>
    <property type="match status" value="1"/>
</dbReference>
<comment type="caution">
    <text evidence="2">The sequence shown here is derived from an EMBL/GenBank/DDBJ whole genome shotgun (WGS) entry which is preliminary data.</text>
</comment>